<dbReference type="InterPro" id="IPR012020">
    <property type="entry name" value="ABHD4"/>
</dbReference>
<evidence type="ECO:0000313" key="5">
    <source>
        <dbReference type="Proteomes" id="UP001219518"/>
    </source>
</evidence>
<dbReference type="PANTHER" id="PTHR10794:SF63">
    <property type="entry name" value="ALPHA_BETA HYDROLASE 1, ISOFORM A"/>
    <property type="match status" value="1"/>
</dbReference>
<dbReference type="SUPFAM" id="SSF53474">
    <property type="entry name" value="alpha/beta-Hydrolases"/>
    <property type="match status" value="1"/>
</dbReference>
<evidence type="ECO:0000313" key="4">
    <source>
        <dbReference type="EMBL" id="KAK3926117.1"/>
    </source>
</evidence>
<dbReference type="PANTHER" id="PTHR10794">
    <property type="entry name" value="ABHYDROLASE DOMAIN-CONTAINING PROTEIN"/>
    <property type="match status" value="1"/>
</dbReference>
<reference evidence="4" key="1">
    <citation type="submission" date="2021-07" db="EMBL/GenBank/DDBJ databases">
        <authorList>
            <person name="Catto M.A."/>
            <person name="Jacobson A."/>
            <person name="Kennedy G."/>
            <person name="Labadie P."/>
            <person name="Hunt B.G."/>
            <person name="Srinivasan R."/>
        </authorList>
    </citation>
    <scope>NUCLEOTIDE SEQUENCE</scope>
    <source>
        <strain evidence="4">PL_HMW_Pooled</strain>
        <tissue evidence="4">Head</tissue>
    </source>
</reference>
<dbReference type="GO" id="GO:0008126">
    <property type="term" value="F:acetylesterase activity"/>
    <property type="evidence" value="ECO:0007669"/>
    <property type="project" value="TreeGrafter"/>
</dbReference>
<dbReference type="GO" id="GO:0051792">
    <property type="term" value="P:medium-chain fatty acid biosynthetic process"/>
    <property type="evidence" value="ECO:0007669"/>
    <property type="project" value="TreeGrafter"/>
</dbReference>
<dbReference type="Gene3D" id="3.40.50.1820">
    <property type="entry name" value="alpha/beta hydrolase"/>
    <property type="match status" value="1"/>
</dbReference>
<proteinExistence type="inferred from homology"/>
<comment type="similarity">
    <text evidence="1">Belongs to the AB hydrolase superfamily. AB hydrolase 4 family.</text>
</comment>
<dbReference type="Proteomes" id="UP001219518">
    <property type="component" value="Unassembled WGS sequence"/>
</dbReference>
<evidence type="ECO:0000256" key="2">
    <source>
        <dbReference type="PIRSR" id="PIRSR005211-1"/>
    </source>
</evidence>
<sequence length="387" mass="43370">MDLFSSFSLPSLDVDTLPRWYLAAFVVSGYVIYYICEVAKVPRLVCAPGEFRSFLEDNVPILKERFWPTIWCVESRAQTVIANIFRDHLLKQVNYHREVLDMADGGIIALDWLDDGCSPNSPVLLILPGLTGSSQAEYIRCLVKAANRSGFRTVTPRLYNACSGDDLAEVIKHVKEKHPNVPLAATGISMGGLVLGNYISRRGKAVRSQLVAAMLISVPWDLFKASESIEKPGLNMMLNKHLADLLCKTLKKQNHLDWGNLDETFKSRTIREFDSNFTCKAFGYSDTNEYYTDATLHTKLHQFQIPTLCLSAADDPFQPLEALPLGEFKKCKNIAAIVTARGGHIGFMEGILPPSYHGKDDYMDRILCQYFSAIFRDGGKIMKKLDA</sequence>
<feature type="active site" description="Charge relay system" evidence="2">
    <location>
        <position position="189"/>
    </location>
</feature>
<dbReference type="EMBL" id="JAHWGI010001243">
    <property type="protein sequence ID" value="KAK3926117.1"/>
    <property type="molecule type" value="Genomic_DNA"/>
</dbReference>
<feature type="active site" description="Charge relay system" evidence="2">
    <location>
        <position position="315"/>
    </location>
</feature>
<name>A0AAE1HRH9_9NEOP</name>
<dbReference type="InterPro" id="IPR050960">
    <property type="entry name" value="AB_hydrolase_4_sf"/>
</dbReference>
<gene>
    <name evidence="4" type="ORF">KUF71_014366</name>
</gene>
<accession>A0AAE1HRH9</accession>
<dbReference type="AlphaFoldDB" id="A0AAE1HRH9"/>
<keyword evidence="5" id="KW-1185">Reference proteome</keyword>
<dbReference type="GO" id="GO:0051793">
    <property type="term" value="P:medium-chain fatty acid catabolic process"/>
    <property type="evidence" value="ECO:0007669"/>
    <property type="project" value="TreeGrafter"/>
</dbReference>
<comment type="caution">
    <text evidence="4">The sequence shown here is derived from an EMBL/GenBank/DDBJ whole genome shotgun (WGS) entry which is preliminary data.</text>
</comment>
<evidence type="ECO:0000256" key="1">
    <source>
        <dbReference type="ARBA" id="ARBA00010884"/>
    </source>
</evidence>
<dbReference type="GO" id="GO:0047372">
    <property type="term" value="F:monoacylglycerol lipase activity"/>
    <property type="evidence" value="ECO:0007669"/>
    <property type="project" value="TreeGrafter"/>
</dbReference>
<dbReference type="InterPro" id="IPR029058">
    <property type="entry name" value="AB_hydrolase_fold"/>
</dbReference>
<dbReference type="InterPro" id="IPR000073">
    <property type="entry name" value="AB_hydrolase_1"/>
</dbReference>
<protein>
    <submittedName>
        <fullName evidence="4">Phospholipase ABHD3</fullName>
    </submittedName>
</protein>
<evidence type="ECO:0000259" key="3">
    <source>
        <dbReference type="Pfam" id="PF00561"/>
    </source>
</evidence>
<dbReference type="Pfam" id="PF00561">
    <property type="entry name" value="Abhydrolase_1"/>
    <property type="match status" value="1"/>
</dbReference>
<feature type="active site" description="Charge relay system" evidence="2">
    <location>
        <position position="344"/>
    </location>
</feature>
<reference evidence="4" key="2">
    <citation type="journal article" date="2023" name="BMC Genomics">
        <title>Pest status, molecular evolution, and epigenetic factors derived from the genome assembly of Frankliniella fusca, a thysanopteran phytovirus vector.</title>
        <authorList>
            <person name="Catto M.A."/>
            <person name="Labadie P.E."/>
            <person name="Jacobson A.L."/>
            <person name="Kennedy G.G."/>
            <person name="Srinivasan R."/>
            <person name="Hunt B.G."/>
        </authorList>
    </citation>
    <scope>NUCLEOTIDE SEQUENCE</scope>
    <source>
        <strain evidence="4">PL_HMW_Pooled</strain>
    </source>
</reference>
<dbReference type="PIRSF" id="PIRSF005211">
    <property type="entry name" value="Ab_hydro_YheT"/>
    <property type="match status" value="1"/>
</dbReference>
<feature type="domain" description="AB hydrolase-1" evidence="3">
    <location>
        <begin position="122"/>
        <end position="350"/>
    </location>
</feature>
<organism evidence="4 5">
    <name type="scientific">Frankliniella fusca</name>
    <dbReference type="NCBI Taxonomy" id="407009"/>
    <lineage>
        <taxon>Eukaryota</taxon>
        <taxon>Metazoa</taxon>
        <taxon>Ecdysozoa</taxon>
        <taxon>Arthropoda</taxon>
        <taxon>Hexapoda</taxon>
        <taxon>Insecta</taxon>
        <taxon>Pterygota</taxon>
        <taxon>Neoptera</taxon>
        <taxon>Paraneoptera</taxon>
        <taxon>Thysanoptera</taxon>
        <taxon>Terebrantia</taxon>
        <taxon>Thripoidea</taxon>
        <taxon>Thripidae</taxon>
        <taxon>Frankliniella</taxon>
    </lineage>
</organism>